<gene>
    <name evidence="2" type="ORF">DFJ69_6367</name>
</gene>
<name>A0A3D9T6B5_9ACTN</name>
<dbReference type="PANTHER" id="PTHR43319:SF3">
    <property type="entry name" value="BETA-LACTAMASE-RELATED DOMAIN-CONTAINING PROTEIN"/>
    <property type="match status" value="1"/>
</dbReference>
<dbReference type="Pfam" id="PF00144">
    <property type="entry name" value="Beta-lactamase"/>
    <property type="match status" value="1"/>
</dbReference>
<feature type="domain" description="Beta-lactamase-related" evidence="1">
    <location>
        <begin position="32"/>
        <end position="355"/>
    </location>
</feature>
<comment type="caution">
    <text evidence="2">The sequence shown here is derived from an EMBL/GenBank/DDBJ whole genome shotgun (WGS) entry which is preliminary data.</text>
</comment>
<evidence type="ECO:0000313" key="2">
    <source>
        <dbReference type="EMBL" id="REF00786.1"/>
    </source>
</evidence>
<dbReference type="Gene3D" id="3.40.710.10">
    <property type="entry name" value="DD-peptidase/beta-lactamase superfamily"/>
    <property type="match status" value="1"/>
</dbReference>
<dbReference type="EMBL" id="QTTT01000001">
    <property type="protein sequence ID" value="REF00786.1"/>
    <property type="molecule type" value="Genomic_DNA"/>
</dbReference>
<keyword evidence="3" id="KW-1185">Reference proteome</keyword>
<dbReference type="RefSeq" id="WP_147312533.1">
    <property type="nucleotide sequence ID" value="NZ_QTTT01000001.1"/>
</dbReference>
<sequence>MSDGTSGVRGHVAPGYEAVRDALVAMAEADPTHCAQFAAFRGAEPVVDLVCGPWDRDALLPVFSCGKGAIGVTVALLVQRGLLDLDARVARYWPEFAAAGKREVTVRQLLSHQAGVPTVDGGFTAGELLAHDGLAHRLAAQRPFWHPGSAFAYHAVTIGTLADELVRRITGRTLSEVFGEDIAAPRGIDVHLGAGPELDPRVVSVDLPTDEELEKGLATVPLTEPDSLGAMLAPTDVGPVWTWINTEEPRRGGPAALAGLASAHGLARMYAALGNDVGAPRVADADVIAQISQVQVEGHDLLSGLPFRYGVLFQRPLAPRLAYGSSWAFGHDGLGGSVGVGDPFHDLAFGYTVKRITLPPCCDARALRLMDAVRAAAAG</sequence>
<dbReference type="InterPro" id="IPR052907">
    <property type="entry name" value="Beta-lactamase/esterase"/>
</dbReference>
<dbReference type="InterPro" id="IPR012338">
    <property type="entry name" value="Beta-lactam/transpept-like"/>
</dbReference>
<dbReference type="Proteomes" id="UP000256661">
    <property type="component" value="Unassembled WGS sequence"/>
</dbReference>
<organism evidence="2 3">
    <name type="scientific">Thermomonospora umbrina</name>
    <dbReference type="NCBI Taxonomy" id="111806"/>
    <lineage>
        <taxon>Bacteria</taxon>
        <taxon>Bacillati</taxon>
        <taxon>Actinomycetota</taxon>
        <taxon>Actinomycetes</taxon>
        <taxon>Streptosporangiales</taxon>
        <taxon>Thermomonosporaceae</taxon>
        <taxon>Thermomonospora</taxon>
    </lineage>
</organism>
<proteinExistence type="predicted"/>
<dbReference type="AlphaFoldDB" id="A0A3D9T6B5"/>
<reference evidence="2 3" key="1">
    <citation type="submission" date="2018-08" db="EMBL/GenBank/DDBJ databases">
        <title>Sequencing the genomes of 1000 actinobacteria strains.</title>
        <authorList>
            <person name="Klenk H.-P."/>
        </authorList>
    </citation>
    <scope>NUCLEOTIDE SEQUENCE [LARGE SCALE GENOMIC DNA]</scope>
    <source>
        <strain evidence="2 3">DSM 43927</strain>
    </source>
</reference>
<dbReference type="OrthoDB" id="9809635at2"/>
<dbReference type="PANTHER" id="PTHR43319">
    <property type="entry name" value="BETA-LACTAMASE-RELATED"/>
    <property type="match status" value="1"/>
</dbReference>
<dbReference type="InterPro" id="IPR001466">
    <property type="entry name" value="Beta-lactam-related"/>
</dbReference>
<protein>
    <submittedName>
        <fullName evidence="2">CubicO group peptidase (Beta-lactamase class C family)</fullName>
    </submittedName>
</protein>
<evidence type="ECO:0000259" key="1">
    <source>
        <dbReference type="Pfam" id="PF00144"/>
    </source>
</evidence>
<dbReference type="SUPFAM" id="SSF56601">
    <property type="entry name" value="beta-lactamase/transpeptidase-like"/>
    <property type="match status" value="1"/>
</dbReference>
<accession>A0A3D9T6B5</accession>
<evidence type="ECO:0000313" key="3">
    <source>
        <dbReference type="Proteomes" id="UP000256661"/>
    </source>
</evidence>